<dbReference type="RefSeq" id="XP_015703314.1">
    <property type="nucleotide sequence ID" value="XM_015847052.1"/>
</dbReference>
<proteinExistence type="predicted"/>
<dbReference type="EMBL" id="KN293995">
    <property type="protein sequence ID" value="KGQ01821.1"/>
    <property type="molecule type" value="Genomic_DNA"/>
</dbReference>
<evidence type="ECO:0000313" key="1">
    <source>
        <dbReference type="EMBL" id="KGQ01821.1"/>
    </source>
</evidence>
<name>A0A0A2V207_PARBA</name>
<dbReference type="KEGG" id="pbl:PAAG_11394"/>
<accession>A0A0A2V207</accession>
<dbReference type="AlphaFoldDB" id="A0A0A2V207"/>
<dbReference type="HOGENOM" id="CLU_2671720_0_0_1"/>
<dbReference type="OrthoDB" id="10577882at2759"/>
<dbReference type="GeneID" id="26970412"/>
<keyword evidence="2" id="KW-1185">Reference proteome</keyword>
<organism evidence="1 2">
    <name type="scientific">Paracoccidioides lutzii (strain ATCC MYA-826 / Pb01)</name>
    <name type="common">Paracoccidioides brasiliensis</name>
    <dbReference type="NCBI Taxonomy" id="502779"/>
    <lineage>
        <taxon>Eukaryota</taxon>
        <taxon>Fungi</taxon>
        <taxon>Dikarya</taxon>
        <taxon>Ascomycota</taxon>
        <taxon>Pezizomycotina</taxon>
        <taxon>Eurotiomycetes</taxon>
        <taxon>Eurotiomycetidae</taxon>
        <taxon>Onygenales</taxon>
        <taxon>Ajellomycetaceae</taxon>
        <taxon>Paracoccidioides</taxon>
    </lineage>
</organism>
<reference evidence="1 2" key="1">
    <citation type="journal article" date="2011" name="PLoS Genet.">
        <title>Comparative genomic analysis of human fungal pathogens causing paracoccidioidomycosis.</title>
        <authorList>
            <person name="Desjardins C.A."/>
            <person name="Champion M.D."/>
            <person name="Holder J.W."/>
            <person name="Muszewska A."/>
            <person name="Goldberg J."/>
            <person name="Bailao A.M."/>
            <person name="Brigido M.M."/>
            <person name="Ferreira M.E."/>
            <person name="Garcia A.M."/>
            <person name="Grynberg M."/>
            <person name="Gujja S."/>
            <person name="Heiman D.I."/>
            <person name="Henn M.R."/>
            <person name="Kodira C.D."/>
            <person name="Leon-Narvaez H."/>
            <person name="Longo L.V."/>
            <person name="Ma L.J."/>
            <person name="Malavazi I."/>
            <person name="Matsuo A.L."/>
            <person name="Morais F.V."/>
            <person name="Pereira M."/>
            <person name="Rodriguez-Brito S."/>
            <person name="Sakthikumar S."/>
            <person name="Salem-Izacc S.M."/>
            <person name="Sykes S.M."/>
            <person name="Teixeira M.M."/>
            <person name="Vallejo M.C."/>
            <person name="Walter M.E."/>
            <person name="Yandava C."/>
            <person name="Young S."/>
            <person name="Zeng Q."/>
            <person name="Zucker J."/>
            <person name="Felipe M.S."/>
            <person name="Goldman G.H."/>
            <person name="Haas B.J."/>
            <person name="McEwen J.G."/>
            <person name="Nino-Vega G."/>
            <person name="Puccia R."/>
            <person name="San-Blas G."/>
            <person name="Soares C.M."/>
            <person name="Birren B.W."/>
            <person name="Cuomo C.A."/>
        </authorList>
    </citation>
    <scope>NUCLEOTIDE SEQUENCE [LARGE SCALE GENOMIC DNA]</scope>
    <source>
        <strain evidence="2">ATCC MYA-826 / Pb01</strain>
    </source>
</reference>
<gene>
    <name evidence="1" type="ORF">PAAG_11394</name>
</gene>
<sequence length="75" mass="8316">MRRLVLGEAPAHAPPSIAKYSIIIVLEIAQKCRQVRPKRIIMNIKDSTNLCSKFRLAGYEIAQGSLGKAQEAHKS</sequence>
<dbReference type="Proteomes" id="UP000002059">
    <property type="component" value="Partially assembled WGS sequence"/>
</dbReference>
<dbReference type="VEuPathDB" id="FungiDB:PAAG_11394"/>
<protein>
    <submittedName>
        <fullName evidence="1">Uncharacterized protein</fullName>
    </submittedName>
</protein>
<evidence type="ECO:0000313" key="2">
    <source>
        <dbReference type="Proteomes" id="UP000002059"/>
    </source>
</evidence>